<dbReference type="RefSeq" id="YP_009216613.1">
    <property type="nucleotide sequence ID" value="NC_028990.1"/>
</dbReference>
<dbReference type="GeneID" id="26642998"/>
<organism evidence="1 2">
    <name type="scientific">Enterococcus phage vB_EfaS_IME196</name>
    <dbReference type="NCBI Taxonomy" id="1747289"/>
    <lineage>
        <taxon>Viruses</taxon>
        <taxon>Duplodnaviria</taxon>
        <taxon>Heunggongvirae</taxon>
        <taxon>Uroviricota</taxon>
        <taxon>Caudoviricetes</taxon>
        <taxon>Efquatrovirus</taxon>
        <taxon>Efquatrovirus IME196</taxon>
    </lineage>
</organism>
<name>A0A0S2MY65_9CAUD</name>
<keyword evidence="2" id="KW-1185">Reference proteome</keyword>
<evidence type="ECO:0000313" key="2">
    <source>
        <dbReference type="Proteomes" id="UP000202117"/>
    </source>
</evidence>
<sequence>MTELPLWKLHTLEGKKEVLFINGIATYGESYIMIDNVRFGLIEFTVVNNYDDYTLKGVVYEEGTIDPINIFINFNKLYIILGK</sequence>
<proteinExistence type="predicted"/>
<dbReference type="KEGG" id="vg:26642998"/>
<evidence type="ECO:0000313" key="1">
    <source>
        <dbReference type="EMBL" id="ALO80894.1"/>
    </source>
</evidence>
<accession>A0A0S2MY65</accession>
<dbReference type="OrthoDB" id="21328at10239"/>
<dbReference type="Proteomes" id="UP000202117">
    <property type="component" value="Segment"/>
</dbReference>
<protein>
    <submittedName>
        <fullName evidence="1">Uncharacterized protein</fullName>
    </submittedName>
</protein>
<dbReference type="EMBL" id="KT932701">
    <property type="protein sequence ID" value="ALO80894.1"/>
    <property type="molecule type" value="Genomic_DNA"/>
</dbReference>
<reference evidence="1 2" key="1">
    <citation type="submission" date="2015-10" db="EMBL/GenBank/DDBJ databases">
        <authorList>
            <person name="Gilbert D.G."/>
        </authorList>
    </citation>
    <scope>NUCLEOTIDE SEQUENCE [LARGE SCALE GENOMIC DNA]</scope>
</reference>